<dbReference type="VEuPathDB" id="VectorBase:ACMO_004496"/>
<dbReference type="InterPro" id="IPR012132">
    <property type="entry name" value="GMC_OxRdtase"/>
</dbReference>
<dbReference type="PIRSF" id="PIRSF000137">
    <property type="entry name" value="Alcohol_oxidase"/>
    <property type="match status" value="1"/>
</dbReference>
<dbReference type="AlphaFoldDB" id="A0A6E8VHA2"/>
<dbReference type="Gene3D" id="3.30.560.10">
    <property type="entry name" value="Glucose Oxidase, domain 3"/>
    <property type="match status" value="1"/>
</dbReference>
<dbReference type="InterPro" id="IPR036188">
    <property type="entry name" value="FAD/NAD-bd_sf"/>
</dbReference>
<dbReference type="InterPro" id="IPR007867">
    <property type="entry name" value="GMC_OxRtase_C"/>
</dbReference>
<evidence type="ECO:0000259" key="8">
    <source>
        <dbReference type="PROSITE" id="PS00624"/>
    </source>
</evidence>
<feature type="domain" description="Glucose-methanol-choline oxidoreductase N-terminal" evidence="7">
    <location>
        <begin position="144"/>
        <end position="167"/>
    </location>
</feature>
<dbReference type="GO" id="GO:0016614">
    <property type="term" value="F:oxidoreductase activity, acting on CH-OH group of donors"/>
    <property type="evidence" value="ECO:0007669"/>
    <property type="project" value="InterPro"/>
</dbReference>
<keyword evidence="4 5" id="KW-0274">FAD</keyword>
<dbReference type="SUPFAM" id="SSF51905">
    <property type="entry name" value="FAD/NAD(P)-binding domain"/>
    <property type="match status" value="1"/>
</dbReference>
<accession>A0A6E8VHA2</accession>
<dbReference type="PANTHER" id="PTHR11552">
    <property type="entry name" value="GLUCOSE-METHANOL-CHOLINE GMC OXIDOREDUCTASE"/>
    <property type="match status" value="1"/>
</dbReference>
<name>A0A6E8VHA2_ANOCL</name>
<evidence type="ECO:0000259" key="7">
    <source>
        <dbReference type="PROSITE" id="PS00623"/>
    </source>
</evidence>
<dbReference type="PROSITE" id="PS00623">
    <property type="entry name" value="GMC_OXRED_1"/>
    <property type="match status" value="1"/>
</dbReference>
<comment type="similarity">
    <text evidence="2 6">Belongs to the GMC oxidoreductase family.</text>
</comment>
<dbReference type="PROSITE" id="PS00624">
    <property type="entry name" value="GMC_OXRED_2"/>
    <property type="match status" value="1"/>
</dbReference>
<dbReference type="VEuPathDB" id="VectorBase:ACON2_040345"/>
<feature type="binding site" evidence="5">
    <location>
        <begin position="154"/>
        <end position="157"/>
    </location>
    <ligand>
        <name>FAD</name>
        <dbReference type="ChEBI" id="CHEBI:57692"/>
    </ligand>
</feature>
<dbReference type="SUPFAM" id="SSF54373">
    <property type="entry name" value="FAD-linked reductases, C-terminal domain"/>
    <property type="match status" value="1"/>
</dbReference>
<keyword evidence="10" id="KW-1185">Reference proteome</keyword>
<dbReference type="Pfam" id="PF00732">
    <property type="entry name" value="GMC_oxred_N"/>
    <property type="match status" value="1"/>
</dbReference>
<proteinExistence type="inferred from homology"/>
<sequence length="643" mass="71249">MEALMGGQCAAQSVGPANQLFGLLVQTILAAQCAISPPDMWPKDYGPTALQRGLDEYDFVIVGAGSAGSVVANRLSENPDWKVLLLEAGGDPPIESEIPFMQIHLAKSSVDWVYYADSRDKLNPHNRTACRASTSPAGCFWPRGKMLGGSGAMNAMVYIRGNARDYDAWEFEGNSGWGWRDVLPYFRKSENNHDAAVVGDGTYHGTGGYLSVSSASGHSGHMEHLIAAVQESGYDYLEDFNGENHIGFCRVQLNTIEGARCSPAKAFLAPIKDRRNLHVIKRALATKLEVDAHQRVSSVRFVIDEHNDSSNDQTRVLEVKVRKETIVSAGAVNTPQLLMLSGIGQEEDLREHGIRIVSDLPVGRNLQDHVMVPLFYCINRSSATDFDLNRNVIGHMYDYLMHRNGPLSEIGINAFTGFVNTVNHSDPFPNIQYHHMYSRKRSNIAGRWLRMMELDGPFSSSVADANNEADVLGAFVILLKPKSWGRIRLQSGQIEQKPKIDAGYLTHRQDIETLIEGIRIHQDIMATDAAKPMEPEPVRIELPSCQDELYDSNAYWECYIRELTLTLYHPVGTAKMGHSNDPDAVVDPRLRVKGVAGLRVVDASIMPDIVSGNTNAAVIMIGEKASDMIKQDHGWNEEEKHRN</sequence>
<dbReference type="GeneID" id="120952513"/>
<evidence type="ECO:0000256" key="2">
    <source>
        <dbReference type="ARBA" id="ARBA00010790"/>
    </source>
</evidence>
<dbReference type="RefSeq" id="XP_040227812.2">
    <property type="nucleotide sequence ID" value="XM_040371878.2"/>
</dbReference>
<dbReference type="Pfam" id="PF05199">
    <property type="entry name" value="GMC_oxred_C"/>
    <property type="match status" value="1"/>
</dbReference>
<dbReference type="VEuPathDB" id="VectorBase:ACON003785"/>
<evidence type="ECO:0000256" key="3">
    <source>
        <dbReference type="ARBA" id="ARBA00022630"/>
    </source>
</evidence>
<reference evidence="9" key="2">
    <citation type="submission" date="2020-05" db="UniProtKB">
        <authorList>
            <consortium name="EnsemblMetazoa"/>
        </authorList>
    </citation>
    <scope>IDENTIFICATION</scope>
    <source>
        <strain evidence="9">Ngousso</strain>
    </source>
</reference>
<dbReference type="PANTHER" id="PTHR11552:SF147">
    <property type="entry name" value="CHOLINE DEHYDROGENASE, MITOCHONDRIAL"/>
    <property type="match status" value="1"/>
</dbReference>
<evidence type="ECO:0000313" key="10">
    <source>
        <dbReference type="Proteomes" id="UP001105220"/>
    </source>
</evidence>
<dbReference type="InterPro" id="IPR000172">
    <property type="entry name" value="GMC_OxRdtase_N"/>
</dbReference>
<dbReference type="Proteomes" id="UP001105220">
    <property type="component" value="Unplaced"/>
</dbReference>
<evidence type="ECO:0000313" key="9">
    <source>
        <dbReference type="EnsemblMetazoa" id="ACON003785-PE"/>
    </source>
</evidence>
<evidence type="ECO:0000256" key="5">
    <source>
        <dbReference type="PIRSR" id="PIRSR000137-2"/>
    </source>
</evidence>
<comment type="cofactor">
    <cofactor evidence="1 5">
        <name>FAD</name>
        <dbReference type="ChEBI" id="CHEBI:57692"/>
    </cofactor>
</comment>
<evidence type="ECO:0000256" key="6">
    <source>
        <dbReference type="RuleBase" id="RU003968"/>
    </source>
</evidence>
<dbReference type="Gene3D" id="3.50.50.60">
    <property type="entry name" value="FAD/NAD(P)-binding domain"/>
    <property type="match status" value="1"/>
</dbReference>
<keyword evidence="3 6" id="KW-0285">Flavoprotein</keyword>
<dbReference type="KEGG" id="acoz:120952513"/>
<dbReference type="RefSeq" id="XP_040227811.2">
    <property type="nucleotide sequence ID" value="XM_040371877.2"/>
</dbReference>
<dbReference type="EnsemblMetazoa" id="ACON003785-RE">
    <property type="protein sequence ID" value="ACON003785-PE"/>
    <property type="gene ID" value="ACON003785"/>
</dbReference>
<dbReference type="GO" id="GO:0050660">
    <property type="term" value="F:flavin adenine dinucleotide binding"/>
    <property type="evidence" value="ECO:0007669"/>
    <property type="project" value="InterPro"/>
</dbReference>
<reference key="1">
    <citation type="journal article" date="2019" name="Genes (Basel)">
        <title>A High-Quality De novo Genome Assembly from a Single Mosquito Using PacBio Sequencing.</title>
        <authorList>
            <person name="Kingan S.B."/>
            <person name="Heaton H."/>
            <person name="Cudini J."/>
            <person name="Lambert C.C."/>
            <person name="Baybayan P."/>
            <person name="Galvin B.D."/>
            <person name="Durbin R."/>
            <person name="Korlach J."/>
            <person name="Lawniczak M.K.N."/>
        </authorList>
    </citation>
    <scope>NUCLEOTIDE SEQUENCE [LARGE SCALE GENOMIC DNA]</scope>
    <source>
        <strain>Mali-NIH</strain>
    </source>
</reference>
<organism evidence="9 10">
    <name type="scientific">Anopheles coluzzii</name>
    <name type="common">African malaria mosquito</name>
    <dbReference type="NCBI Taxonomy" id="1518534"/>
    <lineage>
        <taxon>Eukaryota</taxon>
        <taxon>Metazoa</taxon>
        <taxon>Ecdysozoa</taxon>
        <taxon>Arthropoda</taxon>
        <taxon>Hexapoda</taxon>
        <taxon>Insecta</taxon>
        <taxon>Pterygota</taxon>
        <taxon>Neoptera</taxon>
        <taxon>Endopterygota</taxon>
        <taxon>Diptera</taxon>
        <taxon>Nematocera</taxon>
        <taxon>Culicoidea</taxon>
        <taxon>Culicidae</taxon>
        <taxon>Anophelinae</taxon>
        <taxon>Anopheles</taxon>
    </lineage>
</organism>
<feature type="domain" description="Glucose-methanol-choline oxidoreductase N-terminal" evidence="8">
    <location>
        <begin position="330"/>
        <end position="344"/>
    </location>
</feature>
<evidence type="ECO:0000256" key="4">
    <source>
        <dbReference type="ARBA" id="ARBA00022827"/>
    </source>
</evidence>
<evidence type="ECO:0000256" key="1">
    <source>
        <dbReference type="ARBA" id="ARBA00001974"/>
    </source>
</evidence>
<protein>
    <recommendedName>
        <fullName evidence="7 8">Glucose-methanol-choline oxidoreductase N-terminal domain-containing protein</fullName>
    </recommendedName>
</protein>